<protein>
    <recommendedName>
        <fullName evidence="4">DUF1574 domain-containing protein</fullName>
    </recommendedName>
</protein>
<name>A0ABX6KVG2_CHRGL</name>
<reference evidence="2 3" key="1">
    <citation type="submission" date="2019-09" db="EMBL/GenBank/DDBJ databases">
        <title>FDA dAtabase for Regulatory Grade micrObial Sequences (FDA-ARGOS): Supporting development and validation of Infectious Disease Dx tests.</title>
        <authorList>
            <person name="Sciortino C."/>
            <person name="Tallon L."/>
            <person name="Sadzewicz L."/>
            <person name="Vavikolanu K."/>
            <person name="Mehta A."/>
            <person name="Aluvathingal J."/>
            <person name="Nadendla S."/>
            <person name="Nandy P."/>
            <person name="Geyer C."/>
            <person name="Yan Y."/>
            <person name="Sichtig H."/>
        </authorList>
    </citation>
    <scope>NUCLEOTIDE SEQUENCE [LARGE SCALE GENOMIC DNA]</scope>
    <source>
        <strain evidence="2 3">FDAARGOS_636</strain>
    </source>
</reference>
<keyword evidence="1" id="KW-0472">Membrane</keyword>
<keyword evidence="1" id="KW-0812">Transmembrane</keyword>
<sequence length="307" mass="36321">MKKLVIKILLFTFPIIICLGLIEFFLRNIPNDYSYKADYLKNKASKIEVLYLGSSHIYFGVNPEYSQYKAFNAAMTSQDITLDWKLFNKYKWDNLKTIVIPIDYISLYSKLENGIEAWRMKNYVLYYDLKSRNITNNAEILNGRFSDNINRLNKYYIYKKYDIDCNELGFGTTYKHAIKKDIKNDAIKASERHSVDIKSKHSIQYYKENTEAIKNFISYAKEKKINILFVSTPVTKYYLNLTKNEQLYSTFSFLKKQIENNTNCHYFNLMNDPEFSEGYFYDADHLNDLGAKKFTIKIDNLIQKISN</sequence>
<accession>A0ABX6KVG2</accession>
<organism evidence="2 3">
    <name type="scientific">Chryseobacterium gallinarum</name>
    <dbReference type="NCBI Taxonomy" id="1324352"/>
    <lineage>
        <taxon>Bacteria</taxon>
        <taxon>Pseudomonadati</taxon>
        <taxon>Bacteroidota</taxon>
        <taxon>Flavobacteriia</taxon>
        <taxon>Flavobacteriales</taxon>
        <taxon>Weeksellaceae</taxon>
        <taxon>Chryseobacterium group</taxon>
        <taxon>Chryseobacterium</taxon>
    </lineage>
</organism>
<dbReference type="EMBL" id="CP050995">
    <property type="protein sequence ID" value="QIY92253.1"/>
    <property type="molecule type" value="Genomic_DNA"/>
</dbReference>
<evidence type="ECO:0000313" key="2">
    <source>
        <dbReference type="EMBL" id="QIY92253.1"/>
    </source>
</evidence>
<evidence type="ECO:0000256" key="1">
    <source>
        <dbReference type="SAM" id="Phobius"/>
    </source>
</evidence>
<dbReference type="RefSeq" id="WP_168239261.1">
    <property type="nucleotide sequence ID" value="NZ_CP050995.1"/>
</dbReference>
<evidence type="ECO:0000313" key="3">
    <source>
        <dbReference type="Proteomes" id="UP000501570"/>
    </source>
</evidence>
<evidence type="ECO:0008006" key="4">
    <source>
        <dbReference type="Google" id="ProtNLM"/>
    </source>
</evidence>
<proteinExistence type="predicted"/>
<feature type="transmembrane region" description="Helical" evidence="1">
    <location>
        <begin position="6"/>
        <end position="26"/>
    </location>
</feature>
<keyword evidence="1" id="KW-1133">Transmembrane helix</keyword>
<dbReference type="SUPFAM" id="SSF52266">
    <property type="entry name" value="SGNH hydrolase"/>
    <property type="match status" value="1"/>
</dbReference>
<dbReference type="Proteomes" id="UP000501570">
    <property type="component" value="Chromosome"/>
</dbReference>
<gene>
    <name evidence="2" type="ORF">FOB44_16980</name>
</gene>
<keyword evidence="3" id="KW-1185">Reference proteome</keyword>